<dbReference type="PANTHER" id="PTHR46590:SF1">
    <property type="entry name" value="PHOSPHATIDYLINOSITOL TRANSFER PROTEIN CSR1"/>
    <property type="match status" value="1"/>
</dbReference>
<dbReference type="CDD" id="cd00170">
    <property type="entry name" value="SEC14"/>
    <property type="match status" value="1"/>
</dbReference>
<dbReference type="InterPro" id="IPR036273">
    <property type="entry name" value="CRAL/TRIO_N_dom_sf"/>
</dbReference>
<reference evidence="2" key="1">
    <citation type="journal article" date="2020" name="Fungal Divers.">
        <title>Resolving the Mortierellaceae phylogeny through synthesis of multi-gene phylogenetics and phylogenomics.</title>
        <authorList>
            <person name="Vandepol N."/>
            <person name="Liber J."/>
            <person name="Desiro A."/>
            <person name="Na H."/>
            <person name="Kennedy M."/>
            <person name="Barry K."/>
            <person name="Grigoriev I.V."/>
            <person name="Miller A.N."/>
            <person name="O'Donnell K."/>
            <person name="Stajich J.E."/>
            <person name="Bonito G."/>
        </authorList>
    </citation>
    <scope>NUCLEOTIDE SEQUENCE</scope>
    <source>
        <strain evidence="2">KOD948</strain>
    </source>
</reference>
<dbReference type="SMART" id="SM01100">
    <property type="entry name" value="CRAL_TRIO_N"/>
    <property type="match status" value="1"/>
</dbReference>
<accession>A0A9P6U515</accession>
<keyword evidence="3" id="KW-1185">Reference proteome</keyword>
<organism evidence="2 3">
    <name type="scientific">Mortierella polycephala</name>
    <dbReference type="NCBI Taxonomy" id="41804"/>
    <lineage>
        <taxon>Eukaryota</taxon>
        <taxon>Fungi</taxon>
        <taxon>Fungi incertae sedis</taxon>
        <taxon>Mucoromycota</taxon>
        <taxon>Mortierellomycotina</taxon>
        <taxon>Mortierellomycetes</taxon>
        <taxon>Mortierellales</taxon>
        <taxon>Mortierellaceae</taxon>
        <taxon>Mortierella</taxon>
    </lineage>
</organism>
<sequence length="425" mass="47886">MSIAGSTPEGTGRVGTLTPEQTQSLKNLWKAFYEIQEKGTVTITPDPVPVPEPTPAPVAASTGWGGGWFGSAATTPAVPVVELPMTITLEEIGLTSAQLRQSFWNNVLSDNPDSLVLRFLRARKWHVGNGLTMLLKAFKWRVEQDVEDVKIFGDEELDQRYPKFMHQLRIGKFWIHGTDKNNSPVVYLNVHLHRAGDQDYKTLERLTIYLMETGRLLVQAPVETVTLIFDLSQFGLANMDYNVVKLLISLFEQMYPEVLSSLILHNAPLVFWGAWKIIEGWLDPVVASKIKFTYTAQDLLDLVPAEHLPDTFQGAGLDKFQYKYLEPVPGENDLMKDETTKAQLNKEWDALCVQYDANTHEWASKNAGEGDAQVAQEREAIAKALHTQYYKMEPYIRARSQFHRKDANGRSVLQSGGSVAWSYNN</sequence>
<proteinExistence type="predicted"/>
<dbReference type="AlphaFoldDB" id="A0A9P6U515"/>
<evidence type="ECO:0000259" key="1">
    <source>
        <dbReference type="PROSITE" id="PS50191"/>
    </source>
</evidence>
<dbReference type="Pfam" id="PF03765">
    <property type="entry name" value="CRAL_TRIO_N"/>
    <property type="match status" value="1"/>
</dbReference>
<comment type="caution">
    <text evidence="2">The sequence shown here is derived from an EMBL/GenBank/DDBJ whole genome shotgun (WGS) entry which is preliminary data.</text>
</comment>
<dbReference type="OrthoDB" id="43460at2759"/>
<dbReference type="Gene3D" id="3.40.525.10">
    <property type="entry name" value="CRAL-TRIO lipid binding domain"/>
    <property type="match status" value="1"/>
</dbReference>
<protein>
    <recommendedName>
        <fullName evidence="1">CRAL-TRIO domain-containing protein</fullName>
    </recommendedName>
</protein>
<dbReference type="PROSITE" id="PS50191">
    <property type="entry name" value="CRAL_TRIO"/>
    <property type="match status" value="1"/>
</dbReference>
<dbReference type="SMART" id="SM00516">
    <property type="entry name" value="SEC14"/>
    <property type="match status" value="1"/>
</dbReference>
<name>A0A9P6U515_9FUNG</name>
<dbReference type="SUPFAM" id="SSF46938">
    <property type="entry name" value="CRAL/TRIO N-terminal domain"/>
    <property type="match status" value="1"/>
</dbReference>
<evidence type="ECO:0000313" key="2">
    <source>
        <dbReference type="EMBL" id="KAG0260022.1"/>
    </source>
</evidence>
<dbReference type="InterPro" id="IPR036865">
    <property type="entry name" value="CRAL-TRIO_dom_sf"/>
</dbReference>
<feature type="domain" description="CRAL-TRIO" evidence="1">
    <location>
        <begin position="175"/>
        <end position="320"/>
    </location>
</feature>
<dbReference type="InterPro" id="IPR052432">
    <property type="entry name" value="PITP/CRAL-TRIO"/>
</dbReference>
<dbReference type="Proteomes" id="UP000726737">
    <property type="component" value="Unassembled WGS sequence"/>
</dbReference>
<dbReference type="SUPFAM" id="SSF52087">
    <property type="entry name" value="CRAL/TRIO domain"/>
    <property type="match status" value="1"/>
</dbReference>
<evidence type="ECO:0000313" key="3">
    <source>
        <dbReference type="Proteomes" id="UP000726737"/>
    </source>
</evidence>
<dbReference type="PANTHER" id="PTHR46590">
    <property type="entry name" value="PHOSPHATIDYLINOSITOL TRANSFER PROTEIN CSR1-RELATED"/>
    <property type="match status" value="1"/>
</dbReference>
<dbReference type="InterPro" id="IPR001251">
    <property type="entry name" value="CRAL-TRIO_dom"/>
</dbReference>
<dbReference type="InterPro" id="IPR011074">
    <property type="entry name" value="CRAL/TRIO_N_dom"/>
</dbReference>
<dbReference type="EMBL" id="JAAAJA010000167">
    <property type="protein sequence ID" value="KAG0260022.1"/>
    <property type="molecule type" value="Genomic_DNA"/>
</dbReference>
<dbReference type="Pfam" id="PF00650">
    <property type="entry name" value="CRAL_TRIO"/>
    <property type="match status" value="1"/>
</dbReference>
<gene>
    <name evidence="2" type="ORF">BG011_002192</name>
</gene>